<dbReference type="Proteomes" id="UP000257200">
    <property type="component" value="Unplaced"/>
</dbReference>
<dbReference type="Pfam" id="PF15176">
    <property type="entry name" value="LRR19-TM"/>
    <property type="match status" value="1"/>
</dbReference>
<dbReference type="Ensembl" id="ENSAPOT00000026675.1">
    <property type="protein sequence ID" value="ENSAPOP00000017412.1"/>
    <property type="gene ID" value="ENSAPOG00000000585.1"/>
</dbReference>
<feature type="compositionally biased region" description="Polar residues" evidence="4">
    <location>
        <begin position="285"/>
        <end position="294"/>
    </location>
</feature>
<evidence type="ECO:0000259" key="5">
    <source>
        <dbReference type="SMART" id="SM00082"/>
    </source>
</evidence>
<dbReference type="SMART" id="SM00369">
    <property type="entry name" value="LRR_TYP"/>
    <property type="match status" value="3"/>
</dbReference>
<dbReference type="PANTHER" id="PTHR31450">
    <property type="entry name" value="LEUCINE-RICH REPEAT-CONTAINING PROTEIN 19 LRRC19 FAMILY MEMBER"/>
    <property type="match status" value="1"/>
</dbReference>
<accession>A0A3Q1FP41</accession>
<dbReference type="InterPro" id="IPR032675">
    <property type="entry name" value="LRR_dom_sf"/>
</dbReference>
<dbReference type="SUPFAM" id="SSF52058">
    <property type="entry name" value="L domain-like"/>
    <property type="match status" value="1"/>
</dbReference>
<feature type="region of interest" description="Disordered" evidence="4">
    <location>
        <begin position="285"/>
        <end position="316"/>
    </location>
</feature>
<keyword evidence="7" id="KW-1185">Reference proteome</keyword>
<feature type="domain" description="LRRCT" evidence="5">
    <location>
        <begin position="138"/>
        <end position="187"/>
    </location>
</feature>
<sequence length="316" mass="34725">MAAHPSAHQLVRNFTNHFLKVIPSNDNNSSSVIKLVMEGTLISLNETDRLALASYPSLLELHLERNVITAVPANYFSGLPHLRVLSLARNNISSLDPEAFSGLEVLTEVDLSFNLLTSLPAQLIRGLKDLQMLNLQGNPWNCSCPLLSTVTEITAAAHLTIGGPGVICASPEKQAGRSLLEAAALCSASPLPTSAHSRQPPVILKTTPSSGQNHSTSKDQRPVLGNSWKFTVCVAALAVTTSILIICAIKGPSWYKLFYNYRHRRLQPEDEGEDGMVSTDLSHQTFTFKQQNRQTGKEEEGEEDGYFEDPYFRRDE</sequence>
<keyword evidence="2" id="KW-0732">Signal</keyword>
<dbReference type="Gene3D" id="3.80.10.10">
    <property type="entry name" value="Ribonuclease Inhibitor"/>
    <property type="match status" value="1"/>
</dbReference>
<dbReference type="PROSITE" id="PS51450">
    <property type="entry name" value="LRR"/>
    <property type="match status" value="1"/>
</dbReference>
<dbReference type="PANTHER" id="PTHR31450:SF4">
    <property type="entry name" value="LEUCINE-RICH REPEAT-CONTAINING PROTEIN 19"/>
    <property type="match status" value="1"/>
</dbReference>
<dbReference type="InterPro" id="IPR000483">
    <property type="entry name" value="Cys-rich_flank_reg_C"/>
</dbReference>
<evidence type="ECO:0000313" key="7">
    <source>
        <dbReference type="Proteomes" id="UP000257200"/>
    </source>
</evidence>
<keyword evidence="1" id="KW-0433">Leucine-rich repeat</keyword>
<protein>
    <submittedName>
        <fullName evidence="6">Leucine rich repeat containing 19</fullName>
    </submittedName>
</protein>
<reference evidence="6" key="1">
    <citation type="submission" date="2025-08" db="UniProtKB">
        <authorList>
            <consortium name="Ensembl"/>
        </authorList>
    </citation>
    <scope>IDENTIFICATION</scope>
</reference>
<name>A0A3Q1FP41_9TELE</name>
<dbReference type="InterPro" id="IPR003591">
    <property type="entry name" value="Leu-rich_rpt_typical-subtyp"/>
</dbReference>
<reference evidence="6" key="2">
    <citation type="submission" date="2025-09" db="UniProtKB">
        <authorList>
            <consortium name="Ensembl"/>
        </authorList>
    </citation>
    <scope>IDENTIFICATION</scope>
</reference>
<dbReference type="AlphaFoldDB" id="A0A3Q1FP41"/>
<dbReference type="GO" id="GO:0005886">
    <property type="term" value="C:plasma membrane"/>
    <property type="evidence" value="ECO:0007669"/>
    <property type="project" value="TreeGrafter"/>
</dbReference>
<dbReference type="SMART" id="SM00082">
    <property type="entry name" value="LRRCT"/>
    <property type="match status" value="1"/>
</dbReference>
<dbReference type="Pfam" id="PF13855">
    <property type="entry name" value="LRR_8"/>
    <property type="match status" value="1"/>
</dbReference>
<dbReference type="GO" id="GO:1901224">
    <property type="term" value="P:positive regulation of non-canonical NF-kappaB signal transduction"/>
    <property type="evidence" value="ECO:0007669"/>
    <property type="project" value="TreeGrafter"/>
</dbReference>
<organism evidence="6 7">
    <name type="scientific">Acanthochromis polyacanthus</name>
    <name type="common">spiny chromis</name>
    <dbReference type="NCBI Taxonomy" id="80966"/>
    <lineage>
        <taxon>Eukaryota</taxon>
        <taxon>Metazoa</taxon>
        <taxon>Chordata</taxon>
        <taxon>Craniata</taxon>
        <taxon>Vertebrata</taxon>
        <taxon>Euteleostomi</taxon>
        <taxon>Actinopterygii</taxon>
        <taxon>Neopterygii</taxon>
        <taxon>Teleostei</taxon>
        <taxon>Neoteleostei</taxon>
        <taxon>Acanthomorphata</taxon>
        <taxon>Ovalentaria</taxon>
        <taxon>Pomacentridae</taxon>
        <taxon>Acanthochromis</taxon>
    </lineage>
</organism>
<evidence type="ECO:0000256" key="2">
    <source>
        <dbReference type="ARBA" id="ARBA00022729"/>
    </source>
</evidence>
<evidence type="ECO:0000313" key="6">
    <source>
        <dbReference type="Ensembl" id="ENSAPOP00000017412.1"/>
    </source>
</evidence>
<evidence type="ECO:0000256" key="4">
    <source>
        <dbReference type="SAM" id="MobiDB-lite"/>
    </source>
</evidence>
<dbReference type="GO" id="GO:0038023">
    <property type="term" value="F:signaling receptor activity"/>
    <property type="evidence" value="ECO:0007669"/>
    <property type="project" value="TreeGrafter"/>
</dbReference>
<proteinExistence type="predicted"/>
<keyword evidence="3" id="KW-0677">Repeat</keyword>
<evidence type="ECO:0000256" key="1">
    <source>
        <dbReference type="ARBA" id="ARBA00022614"/>
    </source>
</evidence>
<dbReference type="InterPro" id="IPR001611">
    <property type="entry name" value="Leu-rich_rpt"/>
</dbReference>
<dbReference type="STRING" id="80966.ENSAPOP00000017412"/>
<dbReference type="GeneTree" id="ENSGT00940000166374"/>
<dbReference type="InParanoid" id="A0A3Q1FP41"/>
<evidence type="ECO:0000256" key="3">
    <source>
        <dbReference type="ARBA" id="ARBA00022737"/>
    </source>
</evidence>